<dbReference type="AlphaFoldDB" id="A0AAD7Y8P7"/>
<keyword evidence="2" id="KW-1185">Reference proteome</keyword>
<name>A0AAD7Y8P7_MYTSE</name>
<gene>
    <name evidence="1" type="ORF">PYW07_012723</name>
</gene>
<evidence type="ECO:0000313" key="2">
    <source>
        <dbReference type="Proteomes" id="UP001231518"/>
    </source>
</evidence>
<evidence type="ECO:0000313" key="1">
    <source>
        <dbReference type="EMBL" id="KAJ8706645.1"/>
    </source>
</evidence>
<dbReference type="Proteomes" id="UP001231518">
    <property type="component" value="Chromosome 30"/>
</dbReference>
<protein>
    <submittedName>
        <fullName evidence="1">Uncharacterized protein</fullName>
    </submittedName>
</protein>
<accession>A0AAD7Y8P7</accession>
<organism evidence="1 2">
    <name type="scientific">Mythimna separata</name>
    <name type="common">Oriental armyworm</name>
    <name type="synonym">Pseudaletia separata</name>
    <dbReference type="NCBI Taxonomy" id="271217"/>
    <lineage>
        <taxon>Eukaryota</taxon>
        <taxon>Metazoa</taxon>
        <taxon>Ecdysozoa</taxon>
        <taxon>Arthropoda</taxon>
        <taxon>Hexapoda</taxon>
        <taxon>Insecta</taxon>
        <taxon>Pterygota</taxon>
        <taxon>Neoptera</taxon>
        <taxon>Endopterygota</taxon>
        <taxon>Lepidoptera</taxon>
        <taxon>Glossata</taxon>
        <taxon>Ditrysia</taxon>
        <taxon>Noctuoidea</taxon>
        <taxon>Noctuidae</taxon>
        <taxon>Noctuinae</taxon>
        <taxon>Hadenini</taxon>
        <taxon>Mythimna</taxon>
    </lineage>
</organism>
<dbReference type="EMBL" id="JARGEI010000028">
    <property type="protein sequence ID" value="KAJ8706645.1"/>
    <property type="molecule type" value="Genomic_DNA"/>
</dbReference>
<sequence length="119" mass="13641">MKSTSVWERTTGLAVSVTWLEVDVSTTDTSTVKCEVCWHLFATIKLYEEHKCLGEDHWPGGKCHLVGSGCFHYRHFDSLSIPFREVPDVKCELCWHLFATTKLYEEHKCLGEDHRPGGK</sequence>
<comment type="caution">
    <text evidence="1">The sequence shown here is derived from an EMBL/GenBank/DDBJ whole genome shotgun (WGS) entry which is preliminary data.</text>
</comment>
<reference evidence="1" key="1">
    <citation type="submission" date="2023-03" db="EMBL/GenBank/DDBJ databases">
        <title>Chromosome-level genomes of two armyworms, Mythimna separata and Mythimna loreyi, provide insights into the biosynthesis and reception of sex pheromones.</title>
        <authorList>
            <person name="Zhao H."/>
        </authorList>
    </citation>
    <scope>NUCLEOTIDE SEQUENCE</scope>
    <source>
        <strain evidence="1">BeijingLab</strain>
        <tissue evidence="1">Pupa</tissue>
    </source>
</reference>
<proteinExistence type="predicted"/>